<reference evidence="1" key="1">
    <citation type="journal article" date="2022" name="Int. J. Mol. Sci.">
        <title>Draft Genome of Tanacetum Coccineum: Genomic Comparison of Closely Related Tanacetum-Family Plants.</title>
        <authorList>
            <person name="Yamashiro T."/>
            <person name="Shiraishi A."/>
            <person name="Nakayama K."/>
            <person name="Satake H."/>
        </authorList>
    </citation>
    <scope>NUCLEOTIDE SEQUENCE</scope>
</reference>
<name>A0ABQ4WH64_9ASTR</name>
<keyword evidence="2" id="KW-1185">Reference proteome</keyword>
<evidence type="ECO:0000313" key="1">
    <source>
        <dbReference type="EMBL" id="GJS52154.1"/>
    </source>
</evidence>
<organism evidence="1 2">
    <name type="scientific">Tanacetum coccineum</name>
    <dbReference type="NCBI Taxonomy" id="301880"/>
    <lineage>
        <taxon>Eukaryota</taxon>
        <taxon>Viridiplantae</taxon>
        <taxon>Streptophyta</taxon>
        <taxon>Embryophyta</taxon>
        <taxon>Tracheophyta</taxon>
        <taxon>Spermatophyta</taxon>
        <taxon>Magnoliopsida</taxon>
        <taxon>eudicotyledons</taxon>
        <taxon>Gunneridae</taxon>
        <taxon>Pentapetalae</taxon>
        <taxon>asterids</taxon>
        <taxon>campanulids</taxon>
        <taxon>Asterales</taxon>
        <taxon>Asteraceae</taxon>
        <taxon>Asteroideae</taxon>
        <taxon>Anthemideae</taxon>
        <taxon>Anthemidinae</taxon>
        <taxon>Tanacetum</taxon>
    </lineage>
</organism>
<reference evidence="1" key="2">
    <citation type="submission" date="2022-01" db="EMBL/GenBank/DDBJ databases">
        <authorList>
            <person name="Yamashiro T."/>
            <person name="Shiraishi A."/>
            <person name="Satake H."/>
            <person name="Nakayama K."/>
        </authorList>
    </citation>
    <scope>NUCLEOTIDE SEQUENCE</scope>
</reference>
<accession>A0ABQ4WH64</accession>
<protein>
    <submittedName>
        <fullName evidence="1">Uncharacterized protein</fullName>
    </submittedName>
</protein>
<dbReference type="Proteomes" id="UP001151760">
    <property type="component" value="Unassembled WGS sequence"/>
</dbReference>
<dbReference type="EMBL" id="BQNB010008635">
    <property type="protein sequence ID" value="GJS52154.1"/>
    <property type="molecule type" value="Genomic_DNA"/>
</dbReference>
<gene>
    <name evidence="1" type="ORF">Tco_0625516</name>
</gene>
<comment type="caution">
    <text evidence="1">The sequence shown here is derived from an EMBL/GenBank/DDBJ whole genome shotgun (WGS) entry which is preliminary data.</text>
</comment>
<evidence type="ECO:0000313" key="2">
    <source>
        <dbReference type="Proteomes" id="UP001151760"/>
    </source>
</evidence>
<sequence length="78" mass="8332">MGTVSDVITGGTEVSSSTRVYQGYLLSSSITILTPKTLGTVSDVIAGGTEGAVQHGLVRARVLKLLPKQRRNHLRILR</sequence>
<proteinExistence type="predicted"/>